<dbReference type="GO" id="GO:0046677">
    <property type="term" value="P:response to antibiotic"/>
    <property type="evidence" value="ECO:0007669"/>
    <property type="project" value="TreeGrafter"/>
</dbReference>
<dbReference type="Pfam" id="PF25917">
    <property type="entry name" value="BSH_RND"/>
    <property type="match status" value="1"/>
</dbReference>
<dbReference type="Gene3D" id="2.40.420.20">
    <property type="match status" value="1"/>
</dbReference>
<evidence type="ECO:0000256" key="2">
    <source>
        <dbReference type="ARBA" id="ARBA00009477"/>
    </source>
</evidence>
<dbReference type="AlphaFoldDB" id="A0A6V8LY31"/>
<evidence type="ECO:0000256" key="3">
    <source>
        <dbReference type="SAM" id="Coils"/>
    </source>
</evidence>
<evidence type="ECO:0000256" key="4">
    <source>
        <dbReference type="SAM" id="MobiDB-lite"/>
    </source>
</evidence>
<feature type="domain" description="Multidrug resistance protein MdtA-like barrel-sandwich hybrid" evidence="7">
    <location>
        <begin position="69"/>
        <end position="211"/>
    </location>
</feature>
<sequence>MDVRRMKSLHGAACAALLAALVALSGCSKESSGQAPAGGMPAPMVVAETVKREDIPLNFEYMGQTSGSREVQVRARVGGILLKRSYEEGSRVRQGDVMFEIDPAPFQAALDQARGALGQSEARLAKAKREMERMQNLFKGDVVSQKDRDDAVTEHQTATAEVEAARAKVREATINLGYTKVTAPISGITSKETRSEGSLIVAGAETSLLTTITRLDPLYVHFSLPGADYTRVRKLRAENKLAFDKGDFDISIMLPDGKVYAQPGKINFTDTIMDASTGVVKVRAEFPNPEAEVLPGQYVRVRLTGARLAGALAIPQAAVLQTQMGALVWTLDASDVVQPRPVVLGEQVGNRYLVEQGLEGGERIITEGVIKVRPGAKVNVRPEGASSGAPGGAPGQQAPKAEGGK</sequence>
<evidence type="ECO:0000313" key="11">
    <source>
        <dbReference type="Proteomes" id="UP000494245"/>
    </source>
</evidence>
<evidence type="ECO:0000256" key="5">
    <source>
        <dbReference type="SAM" id="SignalP"/>
    </source>
</evidence>
<dbReference type="Pfam" id="PF25876">
    <property type="entry name" value="HH_MFP_RND"/>
    <property type="match status" value="1"/>
</dbReference>
<organism evidence="10 11">
    <name type="scientific">Fundidesulfovibrio magnetotacticus</name>
    <dbReference type="NCBI Taxonomy" id="2730080"/>
    <lineage>
        <taxon>Bacteria</taxon>
        <taxon>Pseudomonadati</taxon>
        <taxon>Thermodesulfobacteriota</taxon>
        <taxon>Desulfovibrionia</taxon>
        <taxon>Desulfovibrionales</taxon>
        <taxon>Desulfovibrionaceae</taxon>
        <taxon>Fundidesulfovibrio</taxon>
    </lineage>
</organism>
<dbReference type="Gene3D" id="1.10.287.470">
    <property type="entry name" value="Helix hairpin bin"/>
    <property type="match status" value="1"/>
</dbReference>
<dbReference type="FunFam" id="2.40.420.20:FF:000001">
    <property type="entry name" value="Efflux RND transporter periplasmic adaptor subunit"/>
    <property type="match status" value="1"/>
</dbReference>
<evidence type="ECO:0000313" key="10">
    <source>
        <dbReference type="EMBL" id="GFK94557.1"/>
    </source>
</evidence>
<feature type="domain" description="Multidrug resistance protein MdtA-like beta-barrel" evidence="8">
    <location>
        <begin position="217"/>
        <end position="304"/>
    </location>
</feature>
<dbReference type="Proteomes" id="UP000494245">
    <property type="component" value="Unassembled WGS sequence"/>
</dbReference>
<dbReference type="Gene3D" id="2.40.50.100">
    <property type="match status" value="1"/>
</dbReference>
<dbReference type="RefSeq" id="WP_173084746.1">
    <property type="nucleotide sequence ID" value="NZ_BLTE01000010.1"/>
</dbReference>
<evidence type="ECO:0000259" key="7">
    <source>
        <dbReference type="Pfam" id="PF25917"/>
    </source>
</evidence>
<dbReference type="Pfam" id="PF25944">
    <property type="entry name" value="Beta-barrel_RND"/>
    <property type="match status" value="1"/>
</dbReference>
<dbReference type="InterPro" id="IPR058624">
    <property type="entry name" value="MdtA-like_HH"/>
</dbReference>
<proteinExistence type="inferred from homology"/>
<feature type="signal peptide" evidence="5">
    <location>
        <begin position="1"/>
        <end position="25"/>
    </location>
</feature>
<keyword evidence="5" id="KW-0732">Signal</keyword>
<feature type="coiled-coil region" evidence="3">
    <location>
        <begin position="110"/>
        <end position="175"/>
    </location>
</feature>
<dbReference type="GO" id="GO:0030313">
    <property type="term" value="C:cell envelope"/>
    <property type="evidence" value="ECO:0007669"/>
    <property type="project" value="UniProtKB-SubCell"/>
</dbReference>
<feature type="domain" description="Multidrug resistance protein MdtA-like C-terminal permuted SH3" evidence="9">
    <location>
        <begin position="311"/>
        <end position="369"/>
    </location>
</feature>
<evidence type="ECO:0000259" key="9">
    <source>
        <dbReference type="Pfam" id="PF25967"/>
    </source>
</evidence>
<evidence type="ECO:0000259" key="8">
    <source>
        <dbReference type="Pfam" id="PF25944"/>
    </source>
</evidence>
<comment type="subcellular location">
    <subcellularLocation>
        <location evidence="1">Cell envelope</location>
    </subcellularLocation>
</comment>
<reference evidence="10 11" key="2">
    <citation type="submission" date="2020-05" db="EMBL/GenBank/DDBJ databases">
        <title>Draft genome sequence of Desulfovibrio sp. strainFSS-1.</title>
        <authorList>
            <person name="Shimoshige H."/>
            <person name="Kobayashi H."/>
            <person name="Maekawa T."/>
        </authorList>
    </citation>
    <scope>NUCLEOTIDE SEQUENCE [LARGE SCALE GENOMIC DNA]</scope>
    <source>
        <strain evidence="10 11">SIID29052-01</strain>
    </source>
</reference>
<dbReference type="InterPro" id="IPR058625">
    <property type="entry name" value="MdtA-like_BSH"/>
</dbReference>
<evidence type="ECO:0000259" key="6">
    <source>
        <dbReference type="Pfam" id="PF25876"/>
    </source>
</evidence>
<gene>
    <name evidence="10" type="primary">bepD</name>
    <name evidence="10" type="ORF">NNJEOMEG_02404</name>
</gene>
<name>A0A6V8LY31_9BACT</name>
<dbReference type="Gene3D" id="2.40.30.170">
    <property type="match status" value="1"/>
</dbReference>
<accession>A0A6V8LY31</accession>
<keyword evidence="11" id="KW-1185">Reference proteome</keyword>
<dbReference type="PROSITE" id="PS51257">
    <property type="entry name" value="PROKAR_LIPOPROTEIN"/>
    <property type="match status" value="1"/>
</dbReference>
<dbReference type="SUPFAM" id="SSF111369">
    <property type="entry name" value="HlyD-like secretion proteins"/>
    <property type="match status" value="1"/>
</dbReference>
<protein>
    <submittedName>
        <fullName evidence="10">Efflux pump periplasmic linker BepD</fullName>
    </submittedName>
</protein>
<reference evidence="10 11" key="1">
    <citation type="submission" date="2020-04" db="EMBL/GenBank/DDBJ databases">
        <authorList>
            <consortium name="Desulfovibrio sp. FSS-1 genome sequencing consortium"/>
            <person name="Shimoshige H."/>
            <person name="Kobayashi H."/>
            <person name="Maekawa T."/>
        </authorList>
    </citation>
    <scope>NUCLEOTIDE SEQUENCE [LARGE SCALE GENOMIC DNA]</scope>
    <source>
        <strain evidence="10 11">SIID29052-01</strain>
    </source>
</reference>
<feature type="compositionally biased region" description="Low complexity" evidence="4">
    <location>
        <begin position="395"/>
        <end position="405"/>
    </location>
</feature>
<dbReference type="GO" id="GO:0022857">
    <property type="term" value="F:transmembrane transporter activity"/>
    <property type="evidence" value="ECO:0007669"/>
    <property type="project" value="InterPro"/>
</dbReference>
<dbReference type="NCBIfam" id="TIGR01730">
    <property type="entry name" value="RND_mfp"/>
    <property type="match status" value="1"/>
</dbReference>
<dbReference type="Pfam" id="PF25967">
    <property type="entry name" value="RND-MFP_C"/>
    <property type="match status" value="1"/>
</dbReference>
<keyword evidence="3" id="KW-0175">Coiled coil</keyword>
<dbReference type="PANTHER" id="PTHR30158">
    <property type="entry name" value="ACRA/E-RELATED COMPONENT OF DRUG EFFLUX TRANSPORTER"/>
    <property type="match status" value="1"/>
</dbReference>
<dbReference type="EMBL" id="BLTE01000010">
    <property type="protein sequence ID" value="GFK94557.1"/>
    <property type="molecule type" value="Genomic_DNA"/>
</dbReference>
<comment type="similarity">
    <text evidence="2">Belongs to the membrane fusion protein (MFP) (TC 8.A.1) family.</text>
</comment>
<evidence type="ECO:0000256" key="1">
    <source>
        <dbReference type="ARBA" id="ARBA00004196"/>
    </source>
</evidence>
<dbReference type="GO" id="GO:0005886">
    <property type="term" value="C:plasma membrane"/>
    <property type="evidence" value="ECO:0007669"/>
    <property type="project" value="TreeGrafter"/>
</dbReference>
<comment type="caution">
    <text evidence="10">The sequence shown here is derived from an EMBL/GenBank/DDBJ whole genome shotgun (WGS) entry which is preliminary data.</text>
</comment>
<dbReference type="InterPro" id="IPR006143">
    <property type="entry name" value="RND_pump_MFP"/>
</dbReference>
<feature type="region of interest" description="Disordered" evidence="4">
    <location>
        <begin position="380"/>
        <end position="405"/>
    </location>
</feature>
<feature type="chain" id="PRO_5028872612" evidence="5">
    <location>
        <begin position="26"/>
        <end position="405"/>
    </location>
</feature>
<dbReference type="InterPro" id="IPR058627">
    <property type="entry name" value="MdtA-like_C"/>
</dbReference>
<dbReference type="InterPro" id="IPR058626">
    <property type="entry name" value="MdtA-like_b-barrel"/>
</dbReference>
<feature type="domain" description="Multidrug resistance protein MdtA-like alpha-helical hairpin" evidence="6">
    <location>
        <begin position="110"/>
        <end position="179"/>
    </location>
</feature>